<accession>A0A6J6GZC8</accession>
<organism evidence="1">
    <name type="scientific">freshwater metagenome</name>
    <dbReference type="NCBI Taxonomy" id="449393"/>
    <lineage>
        <taxon>unclassified sequences</taxon>
        <taxon>metagenomes</taxon>
        <taxon>ecological metagenomes</taxon>
    </lineage>
</organism>
<gene>
    <name evidence="1" type="ORF">UFOPK1826_01032</name>
</gene>
<dbReference type="SUPFAM" id="SSF53448">
    <property type="entry name" value="Nucleotide-diphospho-sugar transferases"/>
    <property type="match status" value="1"/>
</dbReference>
<dbReference type="PANTHER" id="PTHR21485:SF6">
    <property type="entry name" value="N-ACYLNEURAMINATE CYTIDYLYLTRANSFERASE-RELATED"/>
    <property type="match status" value="1"/>
</dbReference>
<dbReference type="InterPro" id="IPR029044">
    <property type="entry name" value="Nucleotide-diphossugar_trans"/>
</dbReference>
<dbReference type="AlphaFoldDB" id="A0A6J6GZC8"/>
<dbReference type="EMBL" id="CAEZUN010000130">
    <property type="protein sequence ID" value="CAB4606811.1"/>
    <property type="molecule type" value="Genomic_DNA"/>
</dbReference>
<dbReference type="CDD" id="cd02513">
    <property type="entry name" value="CMP-NeuAc_Synthase"/>
    <property type="match status" value="1"/>
</dbReference>
<dbReference type="GO" id="GO:0008781">
    <property type="term" value="F:N-acylneuraminate cytidylyltransferase activity"/>
    <property type="evidence" value="ECO:0007669"/>
    <property type="project" value="TreeGrafter"/>
</dbReference>
<evidence type="ECO:0000313" key="1">
    <source>
        <dbReference type="EMBL" id="CAB4606811.1"/>
    </source>
</evidence>
<reference evidence="1" key="1">
    <citation type="submission" date="2020-05" db="EMBL/GenBank/DDBJ databases">
        <authorList>
            <person name="Chiriac C."/>
            <person name="Salcher M."/>
            <person name="Ghai R."/>
            <person name="Kavagutti S V."/>
        </authorList>
    </citation>
    <scope>NUCLEOTIDE SEQUENCE</scope>
</reference>
<protein>
    <submittedName>
        <fullName evidence="1">Unannotated protein</fullName>
    </submittedName>
</protein>
<proteinExistence type="predicted"/>
<name>A0A6J6GZC8_9ZZZZ</name>
<dbReference type="Gene3D" id="3.90.550.10">
    <property type="entry name" value="Spore Coat Polysaccharide Biosynthesis Protein SpsA, Chain A"/>
    <property type="match status" value="1"/>
</dbReference>
<sequence>MAHGATFVVDRPTQMASDTAPKLPAIRHCVETTEKEFGQFDIIIDLDATAPLRIAADIIGSLKLLTATNADNVITGTPAHRSPYFNLVEQDENGIVQLSKPLKDAVTRRQDSPKCFDMNASIYVWRRDALLNNPSLFVSSTRLFEMPRERSLDIDSEADFEMVEWMMSKGSAK</sequence>
<dbReference type="InterPro" id="IPR050793">
    <property type="entry name" value="CMP-NeuNAc_synthase"/>
</dbReference>
<dbReference type="PANTHER" id="PTHR21485">
    <property type="entry name" value="HAD SUPERFAMILY MEMBERS CMAS AND KDSC"/>
    <property type="match status" value="1"/>
</dbReference>